<sequence length="79" mass="8840">MERAMELKRMLQQVLQVVQQVQGKRQELVLVMDQRVMLKPLPSLVQGQQQLEVGSQRLTLRGGLTLQSSTPSIDGGLTL</sequence>
<proteinExistence type="predicted"/>
<reference evidence="1" key="1">
    <citation type="journal article" date="2015" name="Genome Biol. Evol.">
        <title>Organellar Genomes of White Spruce (Picea glauca): Assembly and Annotation.</title>
        <authorList>
            <person name="Jackman S.D."/>
            <person name="Warren R.L."/>
            <person name="Gibb E.A."/>
            <person name="Vandervalk B.P."/>
            <person name="Mohamadi H."/>
            <person name="Chu J."/>
            <person name="Raymond A."/>
            <person name="Pleasance S."/>
            <person name="Coope R."/>
            <person name="Wildung M.R."/>
            <person name="Ritland C.E."/>
            <person name="Bousquet J."/>
            <person name="Jones S.J."/>
            <person name="Bohlmann J."/>
            <person name="Birol I."/>
        </authorList>
    </citation>
    <scope>NUCLEOTIDE SEQUENCE [LARGE SCALE GENOMIC DNA]</scope>
    <source>
        <tissue evidence="1">Flushing bud</tissue>
    </source>
</reference>
<keyword evidence="1" id="KW-0496">Mitochondrion</keyword>
<name>A0A101M036_PICGL</name>
<dbReference type="AlphaFoldDB" id="A0A101M036"/>
<accession>A0A101M036</accession>
<organism evidence="1">
    <name type="scientific">Picea glauca</name>
    <name type="common">White spruce</name>
    <name type="synonym">Pinus glauca</name>
    <dbReference type="NCBI Taxonomy" id="3330"/>
    <lineage>
        <taxon>Eukaryota</taxon>
        <taxon>Viridiplantae</taxon>
        <taxon>Streptophyta</taxon>
        <taxon>Embryophyta</taxon>
        <taxon>Tracheophyta</taxon>
        <taxon>Spermatophyta</taxon>
        <taxon>Pinopsida</taxon>
        <taxon>Pinidae</taxon>
        <taxon>Conifers I</taxon>
        <taxon>Pinales</taxon>
        <taxon>Pinaceae</taxon>
        <taxon>Picea</taxon>
    </lineage>
</organism>
<geneLocation type="mitochondrion" evidence="1"/>
<comment type="caution">
    <text evidence="1">The sequence shown here is derived from an EMBL/GenBank/DDBJ whole genome shotgun (WGS) entry which is preliminary data.</text>
</comment>
<protein>
    <submittedName>
        <fullName evidence="1">Uncharacterized protein</fullName>
    </submittedName>
</protein>
<gene>
    <name evidence="1" type="ORF">ABT39_MTgene4589</name>
</gene>
<evidence type="ECO:0000313" key="1">
    <source>
        <dbReference type="EMBL" id="KUM48574.1"/>
    </source>
</evidence>
<dbReference type="EMBL" id="LKAM01000005">
    <property type="protein sequence ID" value="KUM48574.1"/>
    <property type="molecule type" value="Genomic_DNA"/>
</dbReference>